<dbReference type="OrthoDB" id="6482679at2759"/>
<evidence type="ECO:0000313" key="1">
    <source>
        <dbReference type="EMBL" id="CAH1105093.1"/>
    </source>
</evidence>
<sequence length="276" mass="31271">MYKLKMFSSIKTFTTIILLVFLNIILAIDPLENEIDDSHVFHRNLKSPASLLQGEVDILKLLNISPKDQGVSAIEGPIRNYPAYKFRLPYGNVLLSNATNVTTAMNNPSGFTAIFLLRQQKNNLGTLMSVNSPGRLTPWFQVISNSKTGILTVKYRLKGLNKIKQIDWGLPKHHRKSPMAAWNWISISFDTKNGMIRLDLDCEPSRFENVKQRKSLGQFGIPADSLVYFGQEPGRKKKYLGSIEVAKVLPYVTQQRLWSCMQIASNLSPEFRKPVT</sequence>
<protein>
    <submittedName>
        <fullName evidence="1">Uncharacterized protein</fullName>
    </submittedName>
</protein>
<dbReference type="EMBL" id="OV651830">
    <property type="protein sequence ID" value="CAH1105093.1"/>
    <property type="molecule type" value="Genomic_DNA"/>
</dbReference>
<accession>A0A9P0G9N2</accession>
<reference evidence="1" key="1">
    <citation type="submission" date="2022-01" db="EMBL/GenBank/DDBJ databases">
        <authorList>
            <person name="King R."/>
        </authorList>
    </citation>
    <scope>NUCLEOTIDE SEQUENCE</scope>
</reference>
<dbReference type="AlphaFoldDB" id="A0A9P0G9N2"/>
<gene>
    <name evidence="1" type="ORF">PSYICH_LOCUS5951</name>
</gene>
<dbReference type="Gene3D" id="2.60.120.200">
    <property type="match status" value="1"/>
</dbReference>
<dbReference type="InterPro" id="IPR013320">
    <property type="entry name" value="ConA-like_dom_sf"/>
</dbReference>
<keyword evidence="2" id="KW-1185">Reference proteome</keyword>
<name>A0A9P0G9N2_9CUCU</name>
<dbReference type="Proteomes" id="UP001153636">
    <property type="component" value="Chromosome 18"/>
</dbReference>
<proteinExistence type="predicted"/>
<evidence type="ECO:0000313" key="2">
    <source>
        <dbReference type="Proteomes" id="UP001153636"/>
    </source>
</evidence>
<dbReference type="SUPFAM" id="SSF49899">
    <property type="entry name" value="Concanavalin A-like lectins/glucanases"/>
    <property type="match status" value="1"/>
</dbReference>
<organism evidence="1 2">
    <name type="scientific">Psylliodes chrysocephalus</name>
    <dbReference type="NCBI Taxonomy" id="3402493"/>
    <lineage>
        <taxon>Eukaryota</taxon>
        <taxon>Metazoa</taxon>
        <taxon>Ecdysozoa</taxon>
        <taxon>Arthropoda</taxon>
        <taxon>Hexapoda</taxon>
        <taxon>Insecta</taxon>
        <taxon>Pterygota</taxon>
        <taxon>Neoptera</taxon>
        <taxon>Endopterygota</taxon>
        <taxon>Coleoptera</taxon>
        <taxon>Polyphaga</taxon>
        <taxon>Cucujiformia</taxon>
        <taxon>Chrysomeloidea</taxon>
        <taxon>Chrysomelidae</taxon>
        <taxon>Galerucinae</taxon>
        <taxon>Alticini</taxon>
        <taxon>Psylliodes</taxon>
    </lineage>
</organism>